<feature type="binding site" evidence="16">
    <location>
        <position position="178"/>
    </location>
    <ligand>
        <name>S-adenosyl-L-methionine</name>
        <dbReference type="ChEBI" id="CHEBI:59789"/>
        <label>2</label>
    </ligand>
</feature>
<comment type="cofactor">
    <cofactor evidence="15 17">
        <name>[4Fe-4S] cluster</name>
        <dbReference type="ChEBI" id="CHEBI:49883"/>
    </cofactor>
    <text evidence="15 17">Binds 1 [4Fe-4S] cluster. The cluster is coordinated with 3 cysteines and an exchangeable S-adenosyl-L-methionine.</text>
</comment>
<dbReference type="PANTHER" id="PTHR13932:SF6">
    <property type="entry name" value="OXYGEN-INDEPENDENT COPROPORPHYRINOGEN III OXIDASE"/>
    <property type="match status" value="1"/>
</dbReference>
<comment type="subunit">
    <text evidence="4">Monomer.</text>
</comment>
<evidence type="ECO:0000256" key="8">
    <source>
        <dbReference type="ARBA" id="ARBA00022723"/>
    </source>
</evidence>
<evidence type="ECO:0000313" key="19">
    <source>
        <dbReference type="EMBL" id="RFA36546.1"/>
    </source>
</evidence>
<evidence type="ECO:0000256" key="6">
    <source>
        <dbReference type="ARBA" id="ARBA00022490"/>
    </source>
</evidence>
<dbReference type="GO" id="GO:0046872">
    <property type="term" value="F:metal ion binding"/>
    <property type="evidence" value="ECO:0007669"/>
    <property type="project" value="UniProtKB-KW"/>
</dbReference>
<dbReference type="PROSITE" id="PS51918">
    <property type="entry name" value="RADICAL_SAM"/>
    <property type="match status" value="1"/>
</dbReference>
<comment type="similarity">
    <text evidence="3 15">Belongs to the anaerobic coproporphyrinogen-III oxidase family.</text>
</comment>
<dbReference type="NCBIfam" id="TIGR00538">
    <property type="entry name" value="hemN"/>
    <property type="match status" value="1"/>
</dbReference>
<keyword evidence="9 15" id="KW-0560">Oxidoreductase</keyword>
<dbReference type="InterPro" id="IPR010723">
    <property type="entry name" value="HemN_C"/>
</dbReference>
<dbReference type="InterPro" id="IPR058240">
    <property type="entry name" value="rSAM_sf"/>
</dbReference>
<keyword evidence="6 15" id="KW-0963">Cytoplasm</keyword>
<protein>
    <recommendedName>
        <fullName evidence="15">Coproporphyrinogen-III oxidase</fullName>
        <ecNumber evidence="15">1.3.98.3</ecNumber>
    </recommendedName>
</protein>
<dbReference type="FunFam" id="1.10.10.920:FF:000001">
    <property type="entry name" value="Coproporphyrinogen-III oxidase"/>
    <property type="match status" value="1"/>
</dbReference>
<dbReference type="InterPro" id="IPR004558">
    <property type="entry name" value="Coprogen_oxidase_HemN"/>
</dbReference>
<dbReference type="SUPFAM" id="SSF102114">
    <property type="entry name" value="Radical SAM enzymes"/>
    <property type="match status" value="1"/>
</dbReference>
<dbReference type="GO" id="GO:0006782">
    <property type="term" value="P:protoporphyrinogen IX biosynthetic process"/>
    <property type="evidence" value="ECO:0007669"/>
    <property type="project" value="UniProtKB-UniPathway"/>
</dbReference>
<gene>
    <name evidence="19" type="ORF">CAL65_11330</name>
</gene>
<dbReference type="Pfam" id="PF04055">
    <property type="entry name" value="Radical_SAM"/>
    <property type="match status" value="1"/>
</dbReference>
<comment type="subcellular location">
    <subcellularLocation>
        <location evidence="1 15">Cytoplasm</location>
    </subcellularLocation>
</comment>
<dbReference type="PIRSF" id="PIRSF000167">
    <property type="entry name" value="HemN"/>
    <property type="match status" value="1"/>
</dbReference>
<feature type="binding site" evidence="16">
    <location>
        <position position="116"/>
    </location>
    <ligand>
        <name>S-adenosyl-L-methionine</name>
        <dbReference type="ChEBI" id="CHEBI:59789"/>
        <label>1</label>
    </ligand>
</feature>
<evidence type="ECO:0000259" key="18">
    <source>
        <dbReference type="PROSITE" id="PS51918"/>
    </source>
</evidence>
<evidence type="ECO:0000256" key="5">
    <source>
        <dbReference type="ARBA" id="ARBA00022485"/>
    </source>
</evidence>
<evidence type="ECO:0000256" key="14">
    <source>
        <dbReference type="ARBA" id="ARBA00048321"/>
    </source>
</evidence>
<comment type="caution">
    <text evidence="19">The sequence shown here is derived from an EMBL/GenBank/DDBJ whole genome shotgun (WGS) entry which is preliminary data.</text>
</comment>
<dbReference type="GO" id="GO:0005737">
    <property type="term" value="C:cytoplasm"/>
    <property type="evidence" value="ECO:0007669"/>
    <property type="project" value="UniProtKB-SubCell"/>
</dbReference>
<dbReference type="PANTHER" id="PTHR13932">
    <property type="entry name" value="COPROPORPHYRINIGEN III OXIDASE"/>
    <property type="match status" value="1"/>
</dbReference>
<evidence type="ECO:0000256" key="2">
    <source>
        <dbReference type="ARBA" id="ARBA00004785"/>
    </source>
</evidence>
<feature type="binding site" evidence="16">
    <location>
        <position position="215"/>
    </location>
    <ligand>
        <name>S-adenosyl-L-methionine</name>
        <dbReference type="ChEBI" id="CHEBI:59789"/>
        <label>2</label>
    </ligand>
</feature>
<feature type="domain" description="Radical SAM core" evidence="18">
    <location>
        <begin position="50"/>
        <end position="286"/>
    </location>
</feature>
<dbReference type="EC" id="1.3.98.3" evidence="15"/>
<feature type="binding site" evidence="16">
    <location>
        <begin position="71"/>
        <end position="73"/>
    </location>
    <ligand>
        <name>S-adenosyl-L-methionine</name>
        <dbReference type="ChEBI" id="CHEBI:59789"/>
        <label>2</label>
    </ligand>
</feature>
<feature type="binding site" evidence="17">
    <location>
        <position position="65"/>
    </location>
    <ligand>
        <name>[4Fe-4S] cluster</name>
        <dbReference type="ChEBI" id="CHEBI:49883"/>
        <note>4Fe-4S-S-AdoMet</note>
    </ligand>
</feature>
<evidence type="ECO:0000256" key="12">
    <source>
        <dbReference type="ARBA" id="ARBA00023244"/>
    </source>
</evidence>
<dbReference type="AlphaFoldDB" id="A0A3E0WX05"/>
<evidence type="ECO:0000256" key="3">
    <source>
        <dbReference type="ARBA" id="ARBA00005493"/>
    </source>
</evidence>
<evidence type="ECO:0000256" key="17">
    <source>
        <dbReference type="PIRSR" id="PIRSR000167-2"/>
    </source>
</evidence>
<evidence type="ECO:0000256" key="13">
    <source>
        <dbReference type="ARBA" id="ARBA00024295"/>
    </source>
</evidence>
<dbReference type="InterPro" id="IPR006638">
    <property type="entry name" value="Elp3/MiaA/NifB-like_rSAM"/>
</dbReference>
<feature type="binding site" evidence="16">
    <location>
        <position position="249"/>
    </location>
    <ligand>
        <name>S-adenosyl-L-methionine</name>
        <dbReference type="ChEBI" id="CHEBI:59789"/>
        <label>2</label>
    </ligand>
</feature>
<accession>A0A3E0WX05</accession>
<feature type="binding site" evidence="16">
    <location>
        <position position="190"/>
    </location>
    <ligand>
        <name>S-adenosyl-L-methionine</name>
        <dbReference type="ChEBI" id="CHEBI:59789"/>
        <label>2</label>
    </ligand>
</feature>
<feature type="binding site" evidence="17">
    <location>
        <position position="69"/>
    </location>
    <ligand>
        <name>[4Fe-4S] cluster</name>
        <dbReference type="ChEBI" id="CHEBI:49883"/>
        <note>4Fe-4S-S-AdoMet</note>
    </ligand>
</feature>
<dbReference type="InterPro" id="IPR007197">
    <property type="entry name" value="rSAM"/>
</dbReference>
<dbReference type="Gene3D" id="3.80.30.20">
    <property type="entry name" value="tm_1862 like domain"/>
    <property type="match status" value="1"/>
</dbReference>
<name>A0A3E0WX05_9GAMM</name>
<reference evidence="20" key="1">
    <citation type="submission" date="2017-05" db="EMBL/GenBank/DDBJ databases">
        <authorList>
            <person name="Sharma S."/>
            <person name="Sidhu C."/>
            <person name="Pinnaka A.K."/>
        </authorList>
    </citation>
    <scope>NUCLEOTIDE SEQUENCE [LARGE SCALE GENOMIC DNA]</scope>
    <source>
        <strain evidence="20">AK93</strain>
    </source>
</reference>
<feature type="binding site" evidence="16">
    <location>
        <position position="151"/>
    </location>
    <ligand>
        <name>S-adenosyl-L-methionine</name>
        <dbReference type="ChEBI" id="CHEBI:59789"/>
        <label>1</label>
    </ligand>
</feature>
<dbReference type="InterPro" id="IPR023404">
    <property type="entry name" value="rSAM_horseshoe"/>
</dbReference>
<evidence type="ECO:0000256" key="1">
    <source>
        <dbReference type="ARBA" id="ARBA00004496"/>
    </source>
</evidence>
<organism evidence="19 20">
    <name type="scientific">Alkalilimnicola ehrlichii</name>
    <dbReference type="NCBI Taxonomy" id="351052"/>
    <lineage>
        <taxon>Bacteria</taxon>
        <taxon>Pseudomonadati</taxon>
        <taxon>Pseudomonadota</taxon>
        <taxon>Gammaproteobacteria</taxon>
        <taxon>Chromatiales</taxon>
        <taxon>Ectothiorhodospiraceae</taxon>
        <taxon>Alkalilimnicola</taxon>
    </lineage>
</organism>
<comment type="catalytic activity">
    <reaction evidence="14 15">
        <text>coproporphyrinogen III + 2 S-adenosyl-L-methionine = protoporphyrinogen IX + 2 5'-deoxyadenosine + 2 L-methionine + 2 CO2</text>
        <dbReference type="Rhea" id="RHEA:15425"/>
        <dbReference type="ChEBI" id="CHEBI:16526"/>
        <dbReference type="ChEBI" id="CHEBI:17319"/>
        <dbReference type="ChEBI" id="CHEBI:57307"/>
        <dbReference type="ChEBI" id="CHEBI:57309"/>
        <dbReference type="ChEBI" id="CHEBI:57844"/>
        <dbReference type="ChEBI" id="CHEBI:59789"/>
        <dbReference type="EC" id="1.3.98.3"/>
    </reaction>
</comment>
<dbReference type="FunFam" id="3.80.30.20:FF:000012">
    <property type="entry name" value="Coproporphyrinogen-III oxidase"/>
    <property type="match status" value="1"/>
</dbReference>
<dbReference type="SMART" id="SM00729">
    <property type="entry name" value="Elp3"/>
    <property type="match status" value="1"/>
</dbReference>
<dbReference type="GO" id="GO:0051989">
    <property type="term" value="F:coproporphyrinogen dehydrogenase activity"/>
    <property type="evidence" value="ECO:0007669"/>
    <property type="project" value="UniProtKB-EC"/>
</dbReference>
<dbReference type="Proteomes" id="UP000256763">
    <property type="component" value="Unassembled WGS sequence"/>
</dbReference>
<dbReference type="RefSeq" id="WP_116347870.1">
    <property type="nucleotide sequence ID" value="NZ_NFZW01000009.1"/>
</dbReference>
<keyword evidence="12 15" id="KW-0627">Porphyrin biosynthesis</keyword>
<sequence length="462" mass="52890">MSESVRFDKRLLTKYDQTGPRYTSYPTAPQFDESFGPEAYRKAAAASNEDLIPKRLSVYVHIPFCRSLCYYCACNKIITQHQEKAAQYLGYLKREIKLQAPLFDVDRPLSQLHLGGGTPTYFDDEQLAELIASLSEQFVLDGHKRREASIEVDPRTVSPERIALLSELGFNRLSFGVQDFDPVVQAAVNRMQTVEQVQELMAAARRARFRSISIDLIYGLPHQTPTSFATTLEQVIALRPDRLAVYNYAHLPQLFRAQRLIHAEDLPSAEQKLDLLGLTIESLTRAGYVHIGMDHFALPEDELTQAQRQGTLHRNFQGYSTHADCDLIGLGMTSIGKIGNTYSQNVRELPRYYHRLENNELPVFKGYVLSTDDRLRRDVINKLMCHGRVDFRAIEERYPIVFRNYFAGELMALKPMLEDGLNWKSAHYLRLLPAGELLMRNIAMVFDRYIAQSQRGTFSRTV</sequence>
<keyword evidence="20" id="KW-1185">Reference proteome</keyword>
<keyword evidence="11 15" id="KW-0411">Iron-sulfur</keyword>
<feature type="binding site" evidence="17">
    <location>
        <position position="72"/>
    </location>
    <ligand>
        <name>[4Fe-4S] cluster</name>
        <dbReference type="ChEBI" id="CHEBI:49883"/>
        <note>4Fe-4S-S-AdoMet</note>
    </ligand>
</feature>
<keyword evidence="8 15" id="KW-0479">Metal-binding</keyword>
<dbReference type="Gene3D" id="1.10.10.920">
    <property type="match status" value="1"/>
</dbReference>
<dbReference type="GO" id="GO:0051539">
    <property type="term" value="F:4 iron, 4 sulfur cluster binding"/>
    <property type="evidence" value="ECO:0007669"/>
    <property type="project" value="UniProtKB-KW"/>
</dbReference>
<feature type="binding site" evidence="16">
    <location>
        <position position="335"/>
    </location>
    <ligand>
        <name>S-adenosyl-L-methionine</name>
        <dbReference type="ChEBI" id="CHEBI:59789"/>
        <label>1</label>
    </ligand>
</feature>
<feature type="binding site" evidence="16">
    <location>
        <position position="59"/>
    </location>
    <ligand>
        <name>S-adenosyl-L-methionine</name>
        <dbReference type="ChEBI" id="CHEBI:59789"/>
        <label>1</label>
    </ligand>
</feature>
<comment type="pathway">
    <text evidence="2 15">Porphyrin-containing compound metabolism; protoporphyrin-IX biosynthesis; protoporphyrinogen-IX from coproporphyrinogen-III (AdoMet route): step 1/1.</text>
</comment>
<keyword evidence="7 15" id="KW-0949">S-adenosyl-L-methionine</keyword>
<dbReference type="InterPro" id="IPR034505">
    <property type="entry name" value="Coproporphyrinogen-III_oxidase"/>
</dbReference>
<dbReference type="CDD" id="cd01335">
    <property type="entry name" value="Radical_SAM"/>
    <property type="match status" value="1"/>
</dbReference>
<evidence type="ECO:0000256" key="16">
    <source>
        <dbReference type="PIRSR" id="PIRSR000167-1"/>
    </source>
</evidence>
<evidence type="ECO:0000256" key="10">
    <source>
        <dbReference type="ARBA" id="ARBA00023004"/>
    </source>
</evidence>
<dbReference type="GO" id="GO:0004109">
    <property type="term" value="F:coproporphyrinogen oxidase activity"/>
    <property type="evidence" value="ECO:0007669"/>
    <property type="project" value="InterPro"/>
</dbReference>
<evidence type="ECO:0000256" key="15">
    <source>
        <dbReference type="PIRNR" id="PIRNR000167"/>
    </source>
</evidence>
<evidence type="ECO:0000256" key="11">
    <source>
        <dbReference type="ARBA" id="ARBA00023014"/>
    </source>
</evidence>
<dbReference type="SFLD" id="SFLDS00029">
    <property type="entry name" value="Radical_SAM"/>
    <property type="match status" value="1"/>
</dbReference>
<evidence type="ECO:0000256" key="4">
    <source>
        <dbReference type="ARBA" id="ARBA00011245"/>
    </source>
</evidence>
<dbReference type="UniPathway" id="UPA00251">
    <property type="reaction ID" value="UER00323"/>
</dbReference>
<feature type="binding site" evidence="16">
    <location>
        <begin position="117"/>
        <end position="118"/>
    </location>
    <ligand>
        <name>S-adenosyl-L-methionine</name>
        <dbReference type="ChEBI" id="CHEBI:59789"/>
        <label>2</label>
    </ligand>
</feature>
<evidence type="ECO:0000313" key="20">
    <source>
        <dbReference type="Proteomes" id="UP000256763"/>
    </source>
</evidence>
<keyword evidence="10 15" id="KW-0408">Iron</keyword>
<dbReference type="SFLD" id="SFLDG01065">
    <property type="entry name" value="anaerobic_coproporphyrinogen-I"/>
    <property type="match status" value="1"/>
</dbReference>
<evidence type="ECO:0000256" key="7">
    <source>
        <dbReference type="ARBA" id="ARBA00022691"/>
    </source>
</evidence>
<keyword evidence="5 15" id="KW-0004">4Fe-4S</keyword>
<dbReference type="EMBL" id="NFZW01000009">
    <property type="protein sequence ID" value="RFA36546.1"/>
    <property type="molecule type" value="Genomic_DNA"/>
</dbReference>
<comment type="function">
    <text evidence="13">Involved in the heme biosynthesis. Catalyzes the anaerobic oxidative decarboxylation of propionate groups of rings A and B of coproporphyrinogen III to yield the vinyl groups in protoporphyrinogen IX.</text>
</comment>
<dbReference type="Pfam" id="PF06969">
    <property type="entry name" value="HemN_C"/>
    <property type="match status" value="1"/>
</dbReference>
<proteinExistence type="inferred from homology"/>
<evidence type="ECO:0000256" key="9">
    <source>
        <dbReference type="ARBA" id="ARBA00023002"/>
    </source>
</evidence>